<comment type="function">
    <text evidence="5">Component of the proteasome, a multicatalytic proteinase complex which is characterized by its ability to cleave peptides with Arg, Phe, Tyr, Leu, and Glu adjacent to the leaving group at neutral or slightly basic pH. The proteasome has an ATP-dependent proteolytic activity.</text>
</comment>
<dbReference type="GO" id="GO:0043161">
    <property type="term" value="P:proteasome-mediated ubiquitin-dependent protein catabolic process"/>
    <property type="evidence" value="ECO:0007669"/>
    <property type="project" value="InterPro"/>
</dbReference>
<comment type="similarity">
    <text evidence="5">Belongs to the peptidase T1B family.</text>
</comment>
<dbReference type="PROSITE" id="PS00854">
    <property type="entry name" value="PROTEASOME_BETA_1"/>
    <property type="match status" value="1"/>
</dbReference>
<dbReference type="InterPro" id="IPR033811">
    <property type="entry name" value="Proteasome_beta_3"/>
</dbReference>
<evidence type="ECO:0000256" key="5">
    <source>
        <dbReference type="RuleBase" id="RU004203"/>
    </source>
</evidence>
<evidence type="ECO:0000313" key="7">
    <source>
        <dbReference type="Proteomes" id="UP001465755"/>
    </source>
</evidence>
<evidence type="ECO:0000256" key="2">
    <source>
        <dbReference type="ARBA" id="ARBA00022942"/>
    </source>
</evidence>
<dbReference type="GO" id="GO:0019774">
    <property type="term" value="C:proteasome core complex, beta-subunit complex"/>
    <property type="evidence" value="ECO:0007669"/>
    <property type="project" value="InterPro"/>
</dbReference>
<name>A0AAW1PES6_9CHLO</name>
<dbReference type="GO" id="GO:0005634">
    <property type="term" value="C:nucleus"/>
    <property type="evidence" value="ECO:0007669"/>
    <property type="project" value="UniProtKB-SubCell"/>
</dbReference>
<evidence type="ECO:0000256" key="4">
    <source>
        <dbReference type="ARBA" id="ARBA00024953"/>
    </source>
</evidence>
<dbReference type="PROSITE" id="PS51476">
    <property type="entry name" value="PROTEASOME_BETA_2"/>
    <property type="match status" value="1"/>
</dbReference>
<dbReference type="InterPro" id="IPR023333">
    <property type="entry name" value="Proteasome_suB-type"/>
</dbReference>
<keyword evidence="1 5" id="KW-0963">Cytoplasm</keyword>
<dbReference type="Proteomes" id="UP001465755">
    <property type="component" value="Unassembled WGS sequence"/>
</dbReference>
<dbReference type="PANTHER" id="PTHR32194:SF10">
    <property type="entry name" value="PROTEASOME SUBUNIT BETA TYPE-3"/>
    <property type="match status" value="1"/>
</dbReference>
<proteinExistence type="inferred from homology"/>
<keyword evidence="2 5" id="KW-0647">Proteasome</keyword>
<dbReference type="EMBL" id="JALJOQ010000035">
    <property type="protein sequence ID" value="KAK9806622.1"/>
    <property type="molecule type" value="Genomic_DNA"/>
</dbReference>
<dbReference type="GO" id="GO:0005737">
    <property type="term" value="C:cytoplasm"/>
    <property type="evidence" value="ECO:0007669"/>
    <property type="project" value="UniProtKB-SubCell"/>
</dbReference>
<dbReference type="InterPro" id="IPR029055">
    <property type="entry name" value="Ntn_hydrolases_N"/>
</dbReference>
<evidence type="ECO:0000256" key="1">
    <source>
        <dbReference type="ARBA" id="ARBA00022490"/>
    </source>
</evidence>
<dbReference type="Gene3D" id="3.60.20.10">
    <property type="entry name" value="Glutamine Phosphoribosylpyrophosphate, subunit 1, domain 1"/>
    <property type="match status" value="1"/>
</dbReference>
<dbReference type="SUPFAM" id="SSF56235">
    <property type="entry name" value="N-terminal nucleophile aminohydrolases (Ntn hydrolases)"/>
    <property type="match status" value="1"/>
</dbReference>
<dbReference type="Pfam" id="PF00227">
    <property type="entry name" value="Proteasome"/>
    <property type="match status" value="1"/>
</dbReference>
<evidence type="ECO:0000313" key="6">
    <source>
        <dbReference type="EMBL" id="KAK9806622.1"/>
    </source>
</evidence>
<comment type="subcellular location">
    <subcellularLocation>
        <location evidence="5">Cytoplasm</location>
    </subcellularLocation>
    <subcellularLocation>
        <location evidence="5">Nucleus</location>
    </subcellularLocation>
</comment>
<dbReference type="AlphaFoldDB" id="A0AAW1PES6"/>
<evidence type="ECO:0000256" key="3">
    <source>
        <dbReference type="ARBA" id="ARBA00023242"/>
    </source>
</evidence>
<dbReference type="CDD" id="cd03759">
    <property type="entry name" value="proteasome_beta_type_3"/>
    <property type="match status" value="1"/>
</dbReference>
<comment type="subunit">
    <text evidence="5">Component of the proteasome complex.</text>
</comment>
<gene>
    <name evidence="6" type="ORF">WJX73_000980</name>
</gene>
<dbReference type="PANTHER" id="PTHR32194">
    <property type="entry name" value="METALLOPROTEASE TLDD"/>
    <property type="match status" value="1"/>
</dbReference>
<protein>
    <recommendedName>
        <fullName evidence="5">Proteasome subunit beta</fullName>
    </recommendedName>
</protein>
<keyword evidence="3 5" id="KW-0539">Nucleus</keyword>
<dbReference type="InterPro" id="IPR016050">
    <property type="entry name" value="Proteasome_bsu_CS"/>
</dbReference>
<keyword evidence="7" id="KW-1185">Reference proteome</keyword>
<dbReference type="InterPro" id="IPR001353">
    <property type="entry name" value="Proteasome_sua/b"/>
</dbReference>
<organism evidence="6 7">
    <name type="scientific">Symbiochloris irregularis</name>
    <dbReference type="NCBI Taxonomy" id="706552"/>
    <lineage>
        <taxon>Eukaryota</taxon>
        <taxon>Viridiplantae</taxon>
        <taxon>Chlorophyta</taxon>
        <taxon>core chlorophytes</taxon>
        <taxon>Trebouxiophyceae</taxon>
        <taxon>Trebouxiales</taxon>
        <taxon>Trebouxiaceae</taxon>
        <taxon>Symbiochloris</taxon>
    </lineage>
</organism>
<comment type="caution">
    <text evidence="6">The sequence shown here is derived from an EMBL/GenBank/DDBJ whole genome shotgun (WGS) entry which is preliminary data.</text>
</comment>
<accession>A0AAW1PES6</accession>
<reference evidence="6 7" key="1">
    <citation type="journal article" date="2024" name="Nat. Commun.">
        <title>Phylogenomics reveals the evolutionary origins of lichenization in chlorophyte algae.</title>
        <authorList>
            <person name="Puginier C."/>
            <person name="Libourel C."/>
            <person name="Otte J."/>
            <person name="Skaloud P."/>
            <person name="Haon M."/>
            <person name="Grisel S."/>
            <person name="Petersen M."/>
            <person name="Berrin J.G."/>
            <person name="Delaux P.M."/>
            <person name="Dal Grande F."/>
            <person name="Keller J."/>
        </authorList>
    </citation>
    <scope>NUCLEOTIDE SEQUENCE [LARGE SCALE GENOMIC DNA]</scope>
    <source>
        <strain evidence="6 7">SAG 2036</strain>
    </source>
</reference>
<dbReference type="FunFam" id="3.60.20.10:FF:000032">
    <property type="entry name" value="Proteasome subunit beta"/>
    <property type="match status" value="1"/>
</dbReference>
<sequence>MSIFEYNGAAIIAMAGKNCVAIGSDLRFGVQFQTLATDYQKIYKIHDHLYLGLAGLGTDAQTLSQRFVFKHNLYKLREERNIKPSTFGEMVSSTLYEKRFGPYFCSPVIAGLEEAKDGTWQPYLCGMDTIGAIEKAHDFMVAGTAPDSLSGMCESTWKPDMEPDELFETLSQCLLSGVDRDALSGWGGIVNVITKDQVITRTLKGRMD</sequence>
<comment type="function">
    <text evidence="4">Non-catalytic component of the proteasome, a multicatalytic proteinase complex which is characterized by its ability to cleave peptides with Arg, Phe, Tyr, Leu, and Glu adjacent to the leaving group at neutral or slightly basic pH. The proteasome has an ATP-dependent proteolytic activity.</text>
</comment>